<keyword evidence="1" id="KW-0472">Membrane</keyword>
<dbReference type="Proteomes" id="UP000515312">
    <property type="component" value="Chromosome"/>
</dbReference>
<evidence type="ECO:0000256" key="1">
    <source>
        <dbReference type="SAM" id="Phobius"/>
    </source>
</evidence>
<dbReference type="RefSeq" id="WP_186743120.1">
    <property type="nucleotide sequence ID" value="NZ_CP060394.1"/>
</dbReference>
<protein>
    <submittedName>
        <fullName evidence="2">Uncharacterized protein</fullName>
    </submittedName>
</protein>
<organism evidence="2 3">
    <name type="scientific">Alloacidobacterium dinghuense</name>
    <dbReference type="NCBI Taxonomy" id="2763107"/>
    <lineage>
        <taxon>Bacteria</taxon>
        <taxon>Pseudomonadati</taxon>
        <taxon>Acidobacteriota</taxon>
        <taxon>Terriglobia</taxon>
        <taxon>Terriglobales</taxon>
        <taxon>Acidobacteriaceae</taxon>
        <taxon>Alloacidobacterium</taxon>
    </lineage>
</organism>
<evidence type="ECO:0000313" key="3">
    <source>
        <dbReference type="Proteomes" id="UP000515312"/>
    </source>
</evidence>
<reference evidence="2 3" key="1">
    <citation type="submission" date="2020-08" db="EMBL/GenBank/DDBJ databases">
        <title>Edaphobacter telluris sp. nov. and Acidobacterium dinghuensis sp. nov., two acidobacteria isolated from forest soil.</title>
        <authorList>
            <person name="Fu J."/>
            <person name="Qiu L."/>
        </authorList>
    </citation>
    <scope>NUCLEOTIDE SEQUENCE [LARGE SCALE GENOMIC DNA]</scope>
    <source>
        <strain evidence="2">4Y35</strain>
    </source>
</reference>
<sequence length="63" mass="7265">MIKFLLWCILFFFCWPLALLALIVYPIVWLLLLPFRIVGIAVHGVLELVAAIIFLPARMIRAI</sequence>
<dbReference type="AlphaFoldDB" id="A0A7G8BHZ5"/>
<keyword evidence="3" id="KW-1185">Reference proteome</keyword>
<keyword evidence="1" id="KW-1133">Transmembrane helix</keyword>
<feature type="transmembrane region" description="Helical" evidence="1">
    <location>
        <begin position="30"/>
        <end position="55"/>
    </location>
</feature>
<accession>A0A7G8BHZ5</accession>
<name>A0A7G8BHZ5_9BACT</name>
<dbReference type="EMBL" id="CP060394">
    <property type="protein sequence ID" value="QNI32165.1"/>
    <property type="molecule type" value="Genomic_DNA"/>
</dbReference>
<evidence type="ECO:0000313" key="2">
    <source>
        <dbReference type="EMBL" id="QNI32165.1"/>
    </source>
</evidence>
<dbReference type="KEGG" id="adin:H7849_24765"/>
<keyword evidence="1" id="KW-0812">Transmembrane</keyword>
<gene>
    <name evidence="2" type="ORF">H7849_24765</name>
</gene>
<proteinExistence type="predicted"/>